<keyword evidence="1" id="KW-0812">Transmembrane</keyword>
<name>A0ABR9KA09_9ACTN</name>
<evidence type="ECO:0000313" key="2">
    <source>
        <dbReference type="EMBL" id="MBE1558848.1"/>
    </source>
</evidence>
<feature type="transmembrane region" description="Helical" evidence="1">
    <location>
        <begin position="102"/>
        <end position="121"/>
    </location>
</feature>
<dbReference type="Proteomes" id="UP000661607">
    <property type="component" value="Unassembled WGS sequence"/>
</dbReference>
<proteinExistence type="predicted"/>
<gene>
    <name evidence="2" type="ORF">H4W81_001627</name>
</gene>
<comment type="caution">
    <text evidence="2">The sequence shown here is derived from an EMBL/GenBank/DDBJ whole genome shotgun (WGS) entry which is preliminary data.</text>
</comment>
<dbReference type="EMBL" id="JADBEF010000001">
    <property type="protein sequence ID" value="MBE1558848.1"/>
    <property type="molecule type" value="Genomic_DNA"/>
</dbReference>
<evidence type="ECO:0000313" key="3">
    <source>
        <dbReference type="Proteomes" id="UP000661607"/>
    </source>
</evidence>
<protein>
    <recommendedName>
        <fullName evidence="4">DUF3592 domain-containing protein</fullName>
    </recommendedName>
</protein>
<keyword evidence="1" id="KW-1133">Transmembrane helix</keyword>
<dbReference type="RefSeq" id="WP_192774211.1">
    <property type="nucleotide sequence ID" value="NZ_BAAASY010000017.1"/>
</dbReference>
<keyword evidence="3" id="KW-1185">Reference proteome</keyword>
<reference evidence="2 3" key="1">
    <citation type="submission" date="2020-10" db="EMBL/GenBank/DDBJ databases">
        <title>Sequencing the genomes of 1000 actinobacteria strains.</title>
        <authorList>
            <person name="Klenk H.-P."/>
        </authorList>
    </citation>
    <scope>NUCLEOTIDE SEQUENCE [LARGE SCALE GENOMIC DNA]</scope>
    <source>
        <strain evidence="2 3">DSM 43748</strain>
    </source>
</reference>
<keyword evidence="1" id="KW-0472">Membrane</keyword>
<accession>A0ABR9KA09</accession>
<evidence type="ECO:0008006" key="4">
    <source>
        <dbReference type="Google" id="ProtNLM"/>
    </source>
</evidence>
<evidence type="ECO:0000256" key="1">
    <source>
        <dbReference type="SAM" id="Phobius"/>
    </source>
</evidence>
<organism evidence="2 3">
    <name type="scientific">Nonomuraea africana</name>
    <dbReference type="NCBI Taxonomy" id="46171"/>
    <lineage>
        <taxon>Bacteria</taxon>
        <taxon>Bacillati</taxon>
        <taxon>Actinomycetota</taxon>
        <taxon>Actinomycetes</taxon>
        <taxon>Streptosporangiales</taxon>
        <taxon>Streptosporangiaceae</taxon>
        <taxon>Nonomuraea</taxon>
    </lineage>
</organism>
<sequence length="134" mass="14738">MTLVAVFLLYLATPNVGLVIRAARADGFPGTFTAERLYCVQHPGHESCSWIGTFRSDDGTVRRAEVAMHDSGRESYRAGTETRAIDVGRPNRVYGPEGSQEWMFTALLLLGGVAILAYLYVPPLMRLVSPHAVR</sequence>